<dbReference type="PANTHER" id="PTHR13255:SF0">
    <property type="entry name" value="ATAXIN-10"/>
    <property type="match status" value="1"/>
</dbReference>
<keyword evidence="2" id="KW-0131">Cell cycle</keyword>
<gene>
    <name evidence="4" type="ORF">PFR002_LOCUS6001</name>
</gene>
<dbReference type="PANTHER" id="PTHR13255">
    <property type="entry name" value="ATAXIN-10"/>
    <property type="match status" value="1"/>
</dbReference>
<dbReference type="EMBL" id="CANTFK010000829">
    <property type="protein sequence ID" value="CAI5729324.1"/>
    <property type="molecule type" value="Genomic_DNA"/>
</dbReference>
<proteinExistence type="predicted"/>
<dbReference type="GO" id="GO:0005829">
    <property type="term" value="C:cytosol"/>
    <property type="evidence" value="ECO:0007669"/>
    <property type="project" value="TreeGrafter"/>
</dbReference>
<keyword evidence="1" id="KW-0132">Cell division</keyword>
<dbReference type="InterPro" id="IPR051374">
    <property type="entry name" value="Ataxin-10/CTR86_families"/>
</dbReference>
<dbReference type="GO" id="GO:0051301">
    <property type="term" value="P:cell division"/>
    <property type="evidence" value="ECO:0007669"/>
    <property type="project" value="UniProtKB-KW"/>
</dbReference>
<feature type="domain" description="Ataxin-10" evidence="3">
    <location>
        <begin position="461"/>
        <end position="560"/>
    </location>
</feature>
<sequence length="565" mass="63748">MDFEALAVECCNAAFRETFTASSVWTQAAETMDTYLNQLQTGIKSVGSERNVENDVQVTDIAEDDDGLGYTFVVDRKNPTIASLHDDLLPLTHVVVNAKQVSSRVEALTAVFRFLRNACATNRDNQDACLDAGLIKRAYDVVLRCCLWVDVEDEAVKKHIVLLAHVALQFCVNSVTSNPKNQVAVWECFFPDAFQKMLLECHQYRNVVAFTVALILNCVNSNSTAASELEEVATRRVDLVCARNLVTTILHRCIVKPQEMDALLPIDTQVDAQDSAFEWISLLFGVLFRAGHIKDLYNAVGAHMLSKLWSRVTPEQLILLRMFKMWAVSTPVGIFAIAMQEEHSGKQVHVFSEGTFEFVRSTWTYVITVGDDDRPNEADEIRKKVWIELENEAKLILLDVLGELTVGHTRLNAEGARKLLVSLAQELQRVWELGRQNPAKRNYRATKSTLQPQTNGEPLGYRSRLIRVIGNLCFRHTYHQDLIRDEGYLPLFLNHCNIDETNPLVREWSLVALRNLCEGNEANQSYINALRPQGMDAASDTALEKAKVRAHIEEDGKVKLTKQEE</sequence>
<organism evidence="4 5">
    <name type="scientific">Peronospora farinosa</name>
    <dbReference type="NCBI Taxonomy" id="134698"/>
    <lineage>
        <taxon>Eukaryota</taxon>
        <taxon>Sar</taxon>
        <taxon>Stramenopiles</taxon>
        <taxon>Oomycota</taxon>
        <taxon>Peronosporomycetes</taxon>
        <taxon>Peronosporales</taxon>
        <taxon>Peronosporaceae</taxon>
        <taxon>Peronospora</taxon>
    </lineage>
</organism>
<dbReference type="InterPro" id="IPR011989">
    <property type="entry name" value="ARM-like"/>
</dbReference>
<dbReference type="Gene3D" id="1.25.10.10">
    <property type="entry name" value="Leucine-rich Repeat Variant"/>
    <property type="match status" value="1"/>
</dbReference>
<dbReference type="InterPro" id="IPR019156">
    <property type="entry name" value="Ataxin-10_domain"/>
</dbReference>
<accession>A0AAV0U1G0</accession>
<evidence type="ECO:0000256" key="2">
    <source>
        <dbReference type="ARBA" id="ARBA00023306"/>
    </source>
</evidence>
<evidence type="ECO:0000256" key="1">
    <source>
        <dbReference type="ARBA" id="ARBA00022618"/>
    </source>
</evidence>
<dbReference type="SUPFAM" id="SSF48371">
    <property type="entry name" value="ARM repeat"/>
    <property type="match status" value="1"/>
</dbReference>
<reference evidence="4" key="1">
    <citation type="submission" date="2022-12" db="EMBL/GenBank/DDBJ databases">
        <authorList>
            <person name="Webb A."/>
        </authorList>
    </citation>
    <scope>NUCLEOTIDE SEQUENCE</scope>
    <source>
        <strain evidence="4">Pf2</strain>
    </source>
</reference>
<dbReference type="Proteomes" id="UP001159659">
    <property type="component" value="Unassembled WGS sequence"/>
</dbReference>
<dbReference type="AlphaFoldDB" id="A0AAV0U1G0"/>
<protein>
    <recommendedName>
        <fullName evidence="3">Ataxin-10 domain-containing protein</fullName>
    </recommendedName>
</protein>
<name>A0AAV0U1G0_9STRA</name>
<comment type="caution">
    <text evidence="4">The sequence shown here is derived from an EMBL/GenBank/DDBJ whole genome shotgun (WGS) entry which is preliminary data.</text>
</comment>
<dbReference type="InterPro" id="IPR016024">
    <property type="entry name" value="ARM-type_fold"/>
</dbReference>
<evidence type="ECO:0000313" key="5">
    <source>
        <dbReference type="Proteomes" id="UP001159659"/>
    </source>
</evidence>
<evidence type="ECO:0000259" key="3">
    <source>
        <dbReference type="Pfam" id="PF09759"/>
    </source>
</evidence>
<evidence type="ECO:0000313" key="4">
    <source>
        <dbReference type="EMBL" id="CAI5729324.1"/>
    </source>
</evidence>
<dbReference type="Pfam" id="PF09759">
    <property type="entry name" value="Atx10homo_assoc"/>
    <property type="match status" value="1"/>
</dbReference>